<organism evidence="1 2">
    <name type="scientific">Coniochaeta ligniaria NRRL 30616</name>
    <dbReference type="NCBI Taxonomy" id="1408157"/>
    <lineage>
        <taxon>Eukaryota</taxon>
        <taxon>Fungi</taxon>
        <taxon>Dikarya</taxon>
        <taxon>Ascomycota</taxon>
        <taxon>Pezizomycotina</taxon>
        <taxon>Sordariomycetes</taxon>
        <taxon>Sordariomycetidae</taxon>
        <taxon>Coniochaetales</taxon>
        <taxon>Coniochaetaceae</taxon>
        <taxon>Coniochaeta</taxon>
    </lineage>
</organism>
<proteinExistence type="predicted"/>
<protein>
    <submittedName>
        <fullName evidence="1">Uncharacterized protein</fullName>
    </submittedName>
</protein>
<accession>A0A1J7IQK5</accession>
<keyword evidence="2" id="KW-1185">Reference proteome</keyword>
<evidence type="ECO:0000313" key="1">
    <source>
        <dbReference type="EMBL" id="OIW29911.1"/>
    </source>
</evidence>
<reference evidence="1 2" key="1">
    <citation type="submission" date="2016-10" db="EMBL/GenBank/DDBJ databases">
        <title>Draft genome sequence of Coniochaeta ligniaria NRRL30616, a lignocellulolytic fungus for bioabatement of inhibitors in plant biomass hydrolysates.</title>
        <authorList>
            <consortium name="DOE Joint Genome Institute"/>
            <person name="Jimenez D.J."/>
            <person name="Hector R.E."/>
            <person name="Riley R."/>
            <person name="Sun H."/>
            <person name="Grigoriev I.V."/>
            <person name="Van Elsas J.D."/>
            <person name="Nichols N.N."/>
        </authorList>
    </citation>
    <scope>NUCLEOTIDE SEQUENCE [LARGE SCALE GENOMIC DNA]</scope>
    <source>
        <strain evidence="1 2">NRRL 30616</strain>
    </source>
</reference>
<dbReference type="InParanoid" id="A0A1J7IQK5"/>
<gene>
    <name evidence="1" type="ORF">CONLIGDRAFT_351521</name>
</gene>
<name>A0A1J7IQK5_9PEZI</name>
<evidence type="ECO:0000313" key="2">
    <source>
        <dbReference type="Proteomes" id="UP000182658"/>
    </source>
</evidence>
<sequence length="126" mass="14321">MMGPFVTVSNVIQMLIRCTGRVARRLSFGDRPRACVKDSRPMRVPRGINDRVEYMDLMSVSSSHHVCRDACTCFSCMCLMHVLPVIRGVCVPPSHWLRLGATHTVRYSRLVGGEYRSSKRSRYCVV</sequence>
<dbReference type="AlphaFoldDB" id="A0A1J7IQK5"/>
<dbReference type="EMBL" id="KV875097">
    <property type="protein sequence ID" value="OIW29911.1"/>
    <property type="molecule type" value="Genomic_DNA"/>
</dbReference>
<dbReference type="Proteomes" id="UP000182658">
    <property type="component" value="Unassembled WGS sequence"/>
</dbReference>